<dbReference type="RefSeq" id="WP_289448402.1">
    <property type="nucleotide sequence ID" value="NZ_JAUCAE010000002.1"/>
</dbReference>
<dbReference type="EMBL" id="JAUCAE010000002">
    <property type="protein sequence ID" value="MDM7545816.1"/>
    <property type="molecule type" value="Genomic_DNA"/>
</dbReference>
<evidence type="ECO:0000256" key="1">
    <source>
        <dbReference type="ARBA" id="ARBA00023118"/>
    </source>
</evidence>
<dbReference type="AlphaFoldDB" id="A0AAW7IZ10"/>
<dbReference type="InterPro" id="IPR043519">
    <property type="entry name" value="NT_sf"/>
</dbReference>
<dbReference type="CDD" id="cd05400">
    <property type="entry name" value="NT_2-5OAS_ClassI-CCAase"/>
    <property type="match status" value="1"/>
</dbReference>
<dbReference type="InterPro" id="IPR040511">
    <property type="entry name" value="AGS_C"/>
</dbReference>
<proteinExistence type="predicted"/>
<feature type="domain" description="Adenylyl/Guanylyl and SMODS C-terminal sensor" evidence="2">
    <location>
        <begin position="278"/>
        <end position="402"/>
    </location>
</feature>
<dbReference type="Pfam" id="PF18134">
    <property type="entry name" value="AGS_C"/>
    <property type="match status" value="1"/>
</dbReference>
<evidence type="ECO:0000313" key="3">
    <source>
        <dbReference type="EMBL" id="MDM7545816.1"/>
    </source>
</evidence>
<gene>
    <name evidence="3" type="ORF">QUD52_02045</name>
</gene>
<name>A0AAW7IZ10_9LACT</name>
<accession>A0AAW7IZ10</accession>
<dbReference type="SUPFAM" id="SSF81301">
    <property type="entry name" value="Nucleotidyltransferase"/>
    <property type="match status" value="1"/>
</dbReference>
<sequence>MIIDYAKTLDRSEDEIIKWKNRIIKINNKLCDKYYPEREDYSVLVGSVGRGTAITKTSDYDVLFKLPKSVYTKFDQYESNGQSQLLQEIKNIIKELHPKTDIKGDGQVISIEYNDGVIELVPAFEQSDGNFKYPDSKNGGSWKITKPIPEIEESEKQSKNTSKSFNYLCFLMRQWKNHIGFSFKGLLIDTFVSEYLEDESCKNKTELQLLEGLFGQLSKENKEQSYWYALGSNQKIYNNDNGKFVTKAKKALKKFDGATEESILKDLFGYKQSEQKVTTEEFIENKFIVDIRFNLKIDCDVLQNGFRGMKLTEYIRSKFRLGRGKTLNFSVVDSNIPSYISVDYYWKVRNVGREAIGKERGQIFLGSRKQTERTSFNGNHYVECYAVYDGIVIARDRIKVPIDVLYGR</sequence>
<comment type="caution">
    <text evidence="3">The sequence shown here is derived from an EMBL/GenBank/DDBJ whole genome shotgun (WGS) entry which is preliminary data.</text>
</comment>
<dbReference type="Proteomes" id="UP001240905">
    <property type="component" value="Unassembled WGS sequence"/>
</dbReference>
<keyword evidence="1" id="KW-0051">Antiviral defense</keyword>
<dbReference type="InterPro" id="IPR006116">
    <property type="entry name" value="NT_2-5OAS_ClassI-CCAase"/>
</dbReference>
<dbReference type="Pfam" id="PF18144">
    <property type="entry name" value="SMODS"/>
    <property type="match status" value="1"/>
</dbReference>
<evidence type="ECO:0000313" key="4">
    <source>
        <dbReference type="Proteomes" id="UP001240905"/>
    </source>
</evidence>
<dbReference type="Gene3D" id="3.30.460.10">
    <property type="entry name" value="Beta Polymerase, domain 2"/>
    <property type="match status" value="1"/>
</dbReference>
<reference evidence="3" key="1">
    <citation type="submission" date="2023-06" db="EMBL/GenBank/DDBJ databases">
        <title>Draft Genome Sequences of lactic acid bacteria strains isolated from fermented milk products.</title>
        <authorList>
            <person name="Elcheninov A.G."/>
            <person name="Klyukina A."/>
            <person name="Zayulina K.S."/>
            <person name="Gavirova L.A."/>
            <person name="Shcherbakova P.A."/>
            <person name="Shestakov A.I."/>
            <person name="Kublanov I.V."/>
            <person name="Kochetkova T.V."/>
        </authorList>
    </citation>
    <scope>NUCLEOTIDE SEQUENCE</scope>
    <source>
        <strain evidence="3">TOM.142</strain>
    </source>
</reference>
<dbReference type="GO" id="GO:0051607">
    <property type="term" value="P:defense response to virus"/>
    <property type="evidence" value="ECO:0007669"/>
    <property type="project" value="UniProtKB-KW"/>
</dbReference>
<organism evidence="3 4">
    <name type="scientific">Lactococcus lactis</name>
    <dbReference type="NCBI Taxonomy" id="1358"/>
    <lineage>
        <taxon>Bacteria</taxon>
        <taxon>Bacillati</taxon>
        <taxon>Bacillota</taxon>
        <taxon>Bacilli</taxon>
        <taxon>Lactobacillales</taxon>
        <taxon>Streptococcaceae</taxon>
        <taxon>Lactococcus</taxon>
    </lineage>
</organism>
<evidence type="ECO:0000259" key="2">
    <source>
        <dbReference type="Pfam" id="PF18134"/>
    </source>
</evidence>
<protein>
    <submittedName>
        <fullName evidence="3">Nucleotidyltransferase domain-containing protein</fullName>
    </submittedName>
</protein>
<dbReference type="GO" id="GO:0016779">
    <property type="term" value="F:nucleotidyltransferase activity"/>
    <property type="evidence" value="ECO:0007669"/>
    <property type="project" value="InterPro"/>
</dbReference>